<dbReference type="GeneID" id="30072096"/>
<gene>
    <name evidence="2" type="ORF">FVEG_15220</name>
</gene>
<dbReference type="AlphaFoldDB" id="W7M0F0"/>
<dbReference type="Proteomes" id="UP000009096">
    <property type="component" value="Chromosome 5"/>
</dbReference>
<feature type="region of interest" description="Disordered" evidence="1">
    <location>
        <begin position="23"/>
        <end position="59"/>
    </location>
</feature>
<proteinExistence type="predicted"/>
<evidence type="ECO:0000256" key="1">
    <source>
        <dbReference type="SAM" id="MobiDB-lite"/>
    </source>
</evidence>
<accession>W7M0F0</accession>
<sequence length="144" mass="15473">MPSWHGEAGLSLIEHLGPKGIGEITQSSTRWGDSHSPIQVDITPQRPPSASLPQGSTAAGRITDCSADDGIPRWSGICVRQASNWMESVRCKCTKSLKPATGPPVLTHLRGCCTSAVLCRVYHDLPGLLFLLSCLRCSRRHVGS</sequence>
<dbReference type="VEuPathDB" id="FungiDB:FVEG_15220"/>
<reference evidence="2 3" key="1">
    <citation type="journal article" date="2010" name="Nature">
        <title>Comparative genomics reveals mobile pathogenicity chromosomes in Fusarium.</title>
        <authorList>
            <person name="Ma L.J."/>
            <person name="van der Does H.C."/>
            <person name="Borkovich K.A."/>
            <person name="Coleman J.J."/>
            <person name="Daboussi M.J."/>
            <person name="Di Pietro A."/>
            <person name="Dufresne M."/>
            <person name="Freitag M."/>
            <person name="Grabherr M."/>
            <person name="Henrissat B."/>
            <person name="Houterman P.M."/>
            <person name="Kang S."/>
            <person name="Shim W.B."/>
            <person name="Woloshuk C."/>
            <person name="Xie X."/>
            <person name="Xu J.R."/>
            <person name="Antoniw J."/>
            <person name="Baker S.E."/>
            <person name="Bluhm B.H."/>
            <person name="Breakspear A."/>
            <person name="Brown D.W."/>
            <person name="Butchko R.A."/>
            <person name="Chapman S."/>
            <person name="Coulson R."/>
            <person name="Coutinho P.M."/>
            <person name="Danchin E.G."/>
            <person name="Diener A."/>
            <person name="Gale L.R."/>
            <person name="Gardiner D.M."/>
            <person name="Goff S."/>
            <person name="Hammond-Kosack K.E."/>
            <person name="Hilburn K."/>
            <person name="Hua-Van A."/>
            <person name="Jonkers W."/>
            <person name="Kazan K."/>
            <person name="Kodira C.D."/>
            <person name="Koehrsen M."/>
            <person name="Kumar L."/>
            <person name="Lee Y.H."/>
            <person name="Li L."/>
            <person name="Manners J.M."/>
            <person name="Miranda-Saavedra D."/>
            <person name="Mukherjee M."/>
            <person name="Park G."/>
            <person name="Park J."/>
            <person name="Park S.Y."/>
            <person name="Proctor R.H."/>
            <person name="Regev A."/>
            <person name="Ruiz-Roldan M.C."/>
            <person name="Sain D."/>
            <person name="Sakthikumar S."/>
            <person name="Sykes S."/>
            <person name="Schwartz D.C."/>
            <person name="Turgeon B.G."/>
            <person name="Wapinski I."/>
            <person name="Yoder O."/>
            <person name="Young S."/>
            <person name="Zeng Q."/>
            <person name="Zhou S."/>
            <person name="Galagan J."/>
            <person name="Cuomo C.A."/>
            <person name="Kistler H.C."/>
            <person name="Rep M."/>
        </authorList>
    </citation>
    <scope>NUCLEOTIDE SEQUENCE [LARGE SCALE GENOMIC DNA]</scope>
    <source>
        <strain evidence="3">M3125 / FGSC 7600</strain>
    </source>
</reference>
<protein>
    <submittedName>
        <fullName evidence="2">Uncharacterized protein</fullName>
    </submittedName>
</protein>
<dbReference type="EMBL" id="CM000582">
    <property type="protein sequence ID" value="EWG41055.1"/>
    <property type="molecule type" value="Genomic_DNA"/>
</dbReference>
<evidence type="ECO:0000313" key="3">
    <source>
        <dbReference type="Proteomes" id="UP000009096"/>
    </source>
</evidence>
<keyword evidence="3" id="KW-1185">Reference proteome</keyword>
<dbReference type="RefSeq" id="XP_018747246.1">
    <property type="nucleotide sequence ID" value="XM_018904343.1"/>
</dbReference>
<evidence type="ECO:0000313" key="2">
    <source>
        <dbReference type="EMBL" id="EWG41055.1"/>
    </source>
</evidence>
<name>W7M0F0_GIBM7</name>
<dbReference type="EMBL" id="DS022244">
    <property type="protein sequence ID" value="EWG41055.1"/>
    <property type="molecule type" value="Genomic_DNA"/>
</dbReference>
<dbReference type="KEGG" id="fvr:FVEG_15220"/>
<organism evidence="2 3">
    <name type="scientific">Gibberella moniliformis (strain M3125 / FGSC 7600)</name>
    <name type="common">Maize ear and stalk rot fungus</name>
    <name type="synonym">Fusarium verticillioides</name>
    <dbReference type="NCBI Taxonomy" id="334819"/>
    <lineage>
        <taxon>Eukaryota</taxon>
        <taxon>Fungi</taxon>
        <taxon>Dikarya</taxon>
        <taxon>Ascomycota</taxon>
        <taxon>Pezizomycotina</taxon>
        <taxon>Sordariomycetes</taxon>
        <taxon>Hypocreomycetidae</taxon>
        <taxon>Hypocreales</taxon>
        <taxon>Nectriaceae</taxon>
        <taxon>Fusarium</taxon>
        <taxon>Fusarium fujikuroi species complex</taxon>
    </lineage>
</organism>